<feature type="domain" description="PHD-type" evidence="8">
    <location>
        <begin position="568"/>
        <end position="613"/>
    </location>
</feature>
<feature type="compositionally biased region" description="Basic and acidic residues" evidence="7">
    <location>
        <begin position="69"/>
        <end position="80"/>
    </location>
</feature>
<dbReference type="Gene3D" id="3.30.40.10">
    <property type="entry name" value="Zinc/RING finger domain, C3HC4 (zinc finger)"/>
    <property type="match status" value="2"/>
</dbReference>
<dbReference type="SUPFAM" id="SSF55729">
    <property type="entry name" value="Acyl-CoA N-acyltransferases (Nat)"/>
    <property type="match status" value="1"/>
</dbReference>
<name>A0AAD4XBW5_9MAGN</name>
<dbReference type="SUPFAM" id="SSF57903">
    <property type="entry name" value="FYVE/PHD zinc finger"/>
    <property type="match status" value="2"/>
</dbReference>
<sequence>MVLIFLYKKIGPLNWLVLEQLWMGEVPACLTPPADGTMDNVNSPKTELKRTHEYVIDASEIETFPNKKQNKETSNEESKSEVLNPNLPLHENASSCQTVSSQLVNGLLTTVCGDIACSSTGSSSTESSDDNSSDDESTDEDEDLSGGVVSPSGASTTQVILEASEPSSFGIRRIIFKFGKRKEPESGIASKTSQPVSNGVDNYLPYNHYHSGRGMNSSKLVDSSADMLVDTSGMTFSGSDSIVLAPKKMEMKMKVGLNSYPTNVRKLLSTGILEGVSVKYYKGEKGMLRGIISGCGYLCGCGLCNFTNVVNAYVFEQHAGSKSKHPNNYVLLDNGKSIYCAVQELRNIPLGSLDKVIQSVVGPSINVQSYLCWKESLQTENSVEVERKSEIGKVFQPKHRVYHHPILSIPNEAVEDSHVPLPHSLVQKYPAAQISLATHETVQLHEWPTLLKPHPSSSFRQKKYISRQSKKRDNDLHRLLFMPNGLPDGAELAYYSKGQIVLEGHKHGNGILCSCCDSEVSPSQFEAHAGWATRRQPYRHIYTSSGLSLHDIAISLASGQNLATYGGDDMCTVCGDGGDLLLCDGCPRAFHGVCLELQCLPEGDWNCPYCDDKIQADGMSAFSESGVSRPLTIRLSRVVRAPAAEIGGCVVCRGHDFSVARFDERTVMLCDQCEKEYHVGCLRDHGFCDLKELPKGKWFCSEDCTSIHTALQALIFGWSKGVPASLTSIIDEKLIEKGLIHEVGANVQWKLLSGKYGSSEDRPLLSKAAAIFRHGFDPIVERSGRDLIPAMVYGRNIAGQEFGGMYCAILTVNSVVVSAGILRIFGSGVAELPLVATTKDSQGKGYFQALFSCIERLLCSLNVENIVLPAAEEAESIWINKFGFTKMTEERLLQYTRDTQLMFFQKTAMLEKPVPPRIGGL</sequence>
<dbReference type="InterPro" id="IPR019786">
    <property type="entry name" value="Zinc_finger_PHD-type_CS"/>
</dbReference>
<dbReference type="FunFam" id="3.30.40.10:FF:000413">
    <property type="entry name" value="PHD zinc finger protein"/>
    <property type="match status" value="1"/>
</dbReference>
<dbReference type="GO" id="GO:0042393">
    <property type="term" value="F:histone binding"/>
    <property type="evidence" value="ECO:0007669"/>
    <property type="project" value="TreeGrafter"/>
</dbReference>
<evidence type="ECO:0000256" key="3">
    <source>
        <dbReference type="ARBA" id="ARBA00022771"/>
    </source>
</evidence>
<evidence type="ECO:0000256" key="7">
    <source>
        <dbReference type="SAM" id="MobiDB-lite"/>
    </source>
</evidence>
<evidence type="ECO:0000259" key="8">
    <source>
        <dbReference type="PROSITE" id="PS50016"/>
    </source>
</evidence>
<dbReference type="EMBL" id="JAJJMB010012240">
    <property type="protein sequence ID" value="KAI3879911.1"/>
    <property type="molecule type" value="Genomic_DNA"/>
</dbReference>
<reference evidence="9" key="1">
    <citation type="submission" date="2022-04" db="EMBL/GenBank/DDBJ databases">
        <title>A functionally conserved STORR gene fusion in Papaver species that diverged 16.8 million years ago.</title>
        <authorList>
            <person name="Catania T."/>
        </authorList>
    </citation>
    <scope>NUCLEOTIDE SEQUENCE</scope>
    <source>
        <strain evidence="9">S-188037</strain>
    </source>
</reference>
<keyword evidence="3 6" id="KW-0863">Zinc-finger</keyword>
<dbReference type="Gene3D" id="3.40.630.30">
    <property type="match status" value="1"/>
</dbReference>
<evidence type="ECO:0000256" key="1">
    <source>
        <dbReference type="ARBA" id="ARBA00004123"/>
    </source>
</evidence>
<dbReference type="GO" id="GO:0000977">
    <property type="term" value="F:RNA polymerase II transcription regulatory region sequence-specific DNA binding"/>
    <property type="evidence" value="ECO:0007669"/>
    <property type="project" value="TreeGrafter"/>
</dbReference>
<dbReference type="CDD" id="cd15539">
    <property type="entry name" value="PHD1_AIRE"/>
    <property type="match status" value="1"/>
</dbReference>
<dbReference type="InterPro" id="IPR011011">
    <property type="entry name" value="Znf_FYVE_PHD"/>
</dbReference>
<dbReference type="GO" id="GO:0003682">
    <property type="term" value="F:chromatin binding"/>
    <property type="evidence" value="ECO:0007669"/>
    <property type="project" value="TreeGrafter"/>
</dbReference>
<keyword evidence="4" id="KW-0862">Zinc</keyword>
<dbReference type="PROSITE" id="PS50016">
    <property type="entry name" value="ZF_PHD_2"/>
    <property type="match status" value="1"/>
</dbReference>
<keyword evidence="2" id="KW-0479">Metal-binding</keyword>
<accession>A0AAD4XBW5</accession>
<proteinExistence type="predicted"/>
<evidence type="ECO:0000256" key="4">
    <source>
        <dbReference type="ARBA" id="ARBA00022833"/>
    </source>
</evidence>
<dbReference type="InterPro" id="IPR016181">
    <property type="entry name" value="Acyl_CoA_acyltransferase"/>
</dbReference>
<organism evidence="9 10">
    <name type="scientific">Papaver atlanticum</name>
    <dbReference type="NCBI Taxonomy" id="357466"/>
    <lineage>
        <taxon>Eukaryota</taxon>
        <taxon>Viridiplantae</taxon>
        <taxon>Streptophyta</taxon>
        <taxon>Embryophyta</taxon>
        <taxon>Tracheophyta</taxon>
        <taxon>Spermatophyta</taxon>
        <taxon>Magnoliopsida</taxon>
        <taxon>Ranunculales</taxon>
        <taxon>Papaveraceae</taxon>
        <taxon>Papaveroideae</taxon>
        <taxon>Papaver</taxon>
    </lineage>
</organism>
<evidence type="ECO:0000313" key="10">
    <source>
        <dbReference type="Proteomes" id="UP001202328"/>
    </source>
</evidence>
<dbReference type="AlphaFoldDB" id="A0AAD4XBW5"/>
<dbReference type="InterPro" id="IPR013083">
    <property type="entry name" value="Znf_RING/FYVE/PHD"/>
</dbReference>
<evidence type="ECO:0000256" key="5">
    <source>
        <dbReference type="ARBA" id="ARBA00023242"/>
    </source>
</evidence>
<evidence type="ECO:0000313" key="9">
    <source>
        <dbReference type="EMBL" id="KAI3879911.1"/>
    </source>
</evidence>
<dbReference type="InterPro" id="IPR032308">
    <property type="entry name" value="TDBD"/>
</dbReference>
<dbReference type="GO" id="GO:0045944">
    <property type="term" value="P:positive regulation of transcription by RNA polymerase II"/>
    <property type="evidence" value="ECO:0007669"/>
    <property type="project" value="TreeGrafter"/>
</dbReference>
<dbReference type="PROSITE" id="PS01359">
    <property type="entry name" value="ZF_PHD_1"/>
    <property type="match status" value="1"/>
</dbReference>
<dbReference type="Proteomes" id="UP001202328">
    <property type="component" value="Unassembled WGS sequence"/>
</dbReference>
<keyword evidence="5" id="KW-0539">Nucleus</keyword>
<comment type="caution">
    <text evidence="9">The sequence shown here is derived from an EMBL/GenBank/DDBJ whole genome shotgun (WGS) entry which is preliminary data.</text>
</comment>
<dbReference type="InterPro" id="IPR019787">
    <property type="entry name" value="Znf_PHD-finger"/>
</dbReference>
<gene>
    <name evidence="9" type="ORF">MKW98_018150</name>
</gene>
<dbReference type="InterPro" id="IPR056511">
    <property type="entry name" value="IDM1_C"/>
</dbReference>
<feature type="region of interest" description="Disordered" evidence="7">
    <location>
        <begin position="118"/>
        <end position="155"/>
    </location>
</feature>
<dbReference type="Pfam" id="PF16135">
    <property type="entry name" value="TDBD"/>
    <property type="match status" value="2"/>
</dbReference>
<dbReference type="Pfam" id="PF00628">
    <property type="entry name" value="PHD"/>
    <property type="match status" value="1"/>
</dbReference>
<dbReference type="SMART" id="SM00249">
    <property type="entry name" value="PHD"/>
    <property type="match status" value="2"/>
</dbReference>
<comment type="subcellular location">
    <subcellularLocation>
        <location evidence="1">Nucleus</location>
    </subcellularLocation>
</comment>
<keyword evidence="10" id="KW-1185">Reference proteome</keyword>
<feature type="compositionally biased region" description="Acidic residues" evidence="7">
    <location>
        <begin position="127"/>
        <end position="144"/>
    </location>
</feature>
<feature type="region of interest" description="Disordered" evidence="7">
    <location>
        <begin position="60"/>
        <end position="86"/>
    </location>
</feature>
<evidence type="ECO:0000256" key="2">
    <source>
        <dbReference type="ARBA" id="ARBA00022723"/>
    </source>
</evidence>
<dbReference type="InterPro" id="IPR001965">
    <property type="entry name" value="Znf_PHD"/>
</dbReference>
<protein>
    <recommendedName>
        <fullName evidence="8">PHD-type domain-containing protein</fullName>
    </recommendedName>
</protein>
<dbReference type="Pfam" id="PF23209">
    <property type="entry name" value="IDM1_C"/>
    <property type="match status" value="1"/>
</dbReference>
<dbReference type="GO" id="GO:0008270">
    <property type="term" value="F:zinc ion binding"/>
    <property type="evidence" value="ECO:0007669"/>
    <property type="project" value="UniProtKB-KW"/>
</dbReference>
<dbReference type="PANTHER" id="PTHR47025">
    <property type="entry name" value="AUTOIMMUNE REGULATOR"/>
    <property type="match status" value="1"/>
</dbReference>
<dbReference type="PANTHER" id="PTHR47025:SF7">
    <property type="entry name" value="ACYL-COA N-ACYLTRANSFERASE WITH RING_FYVE_PHD-TYPE ZINC FINGER DOMAIN-CONTAINING PROTEIN"/>
    <property type="match status" value="1"/>
</dbReference>
<dbReference type="GO" id="GO:0005634">
    <property type="term" value="C:nucleus"/>
    <property type="evidence" value="ECO:0007669"/>
    <property type="project" value="UniProtKB-SubCell"/>
</dbReference>
<evidence type="ECO:0000256" key="6">
    <source>
        <dbReference type="PROSITE-ProRule" id="PRU00146"/>
    </source>
</evidence>